<accession>A0ABW6PKZ7</accession>
<keyword evidence="3" id="KW-1185">Reference proteome</keyword>
<protein>
    <submittedName>
        <fullName evidence="2">Tyrosine-protein phosphatase</fullName>
        <ecNumber evidence="2">3.1.3.48</ecNumber>
    </submittedName>
</protein>
<dbReference type="SUPFAM" id="SSF52799">
    <property type="entry name" value="(Phosphotyrosine protein) phosphatases II"/>
    <property type="match status" value="1"/>
</dbReference>
<evidence type="ECO:0000313" key="2">
    <source>
        <dbReference type="EMBL" id="MFF0542938.1"/>
    </source>
</evidence>
<dbReference type="PROSITE" id="PS50056">
    <property type="entry name" value="TYR_PHOSPHATASE_2"/>
    <property type="match status" value="1"/>
</dbReference>
<dbReference type="PROSITE" id="PS00383">
    <property type="entry name" value="TYR_PHOSPHATASE_1"/>
    <property type="match status" value="1"/>
</dbReference>
<dbReference type="Pfam" id="PF13350">
    <property type="entry name" value="Y_phosphatase3"/>
    <property type="match status" value="1"/>
</dbReference>
<sequence length="248" mass="26647">MTLSPPADQYFLSGTFNFRDIGGLRTTDGGRTRPGVLLRSAQLSGLDDHGRTALLGLGVTAVHDLRGPAEIDTIGHDALPEQIRLLVTPFDTRLDDTPPHEARTRSEREHMLGVYRAFPERPEAHRAIVALATAIADGDGAVLVHCAAGKDRTGWAVATLLRAVGVTEEDVLADYMASAAGAEALRRLLTTSWPGRIVSDDLLGVFPEYLRASDEAVLDHHGSFENYLLAAGLGAGLRDRLRARLLAA</sequence>
<proteinExistence type="predicted"/>
<dbReference type="InterPro" id="IPR000387">
    <property type="entry name" value="Tyr_Pase_dom"/>
</dbReference>
<comment type="caution">
    <text evidence="2">The sequence shown here is derived from an EMBL/GenBank/DDBJ whole genome shotgun (WGS) entry which is preliminary data.</text>
</comment>
<feature type="domain" description="Tyrosine specific protein phosphatases" evidence="1">
    <location>
        <begin position="126"/>
        <end position="172"/>
    </location>
</feature>
<dbReference type="InterPro" id="IPR029021">
    <property type="entry name" value="Prot-tyrosine_phosphatase-like"/>
</dbReference>
<dbReference type="EMBL" id="JBIAMX010000004">
    <property type="protein sequence ID" value="MFF0542938.1"/>
    <property type="molecule type" value="Genomic_DNA"/>
</dbReference>
<dbReference type="GO" id="GO:0004725">
    <property type="term" value="F:protein tyrosine phosphatase activity"/>
    <property type="evidence" value="ECO:0007669"/>
    <property type="project" value="UniProtKB-EC"/>
</dbReference>
<reference evidence="2 3" key="1">
    <citation type="submission" date="2024-10" db="EMBL/GenBank/DDBJ databases">
        <title>The Natural Products Discovery Center: Release of the First 8490 Sequenced Strains for Exploring Actinobacteria Biosynthetic Diversity.</title>
        <authorList>
            <person name="Kalkreuter E."/>
            <person name="Kautsar S.A."/>
            <person name="Yang D."/>
            <person name="Bader C.D."/>
            <person name="Teijaro C.N."/>
            <person name="Fluegel L."/>
            <person name="Davis C.M."/>
            <person name="Simpson J.R."/>
            <person name="Lauterbach L."/>
            <person name="Steele A.D."/>
            <person name="Gui C."/>
            <person name="Meng S."/>
            <person name="Li G."/>
            <person name="Viehrig K."/>
            <person name="Ye F."/>
            <person name="Su P."/>
            <person name="Kiefer A.F."/>
            <person name="Nichols A."/>
            <person name="Cepeda A.J."/>
            <person name="Yan W."/>
            <person name="Fan B."/>
            <person name="Jiang Y."/>
            <person name="Adhikari A."/>
            <person name="Zheng C.-J."/>
            <person name="Schuster L."/>
            <person name="Cowan T.M."/>
            <person name="Smanski M.J."/>
            <person name="Chevrette M.G."/>
            <person name="De Carvalho L.P.S."/>
            <person name="Shen B."/>
        </authorList>
    </citation>
    <scope>NUCLEOTIDE SEQUENCE [LARGE SCALE GENOMIC DNA]</scope>
    <source>
        <strain evidence="2 3">NPDC004045</strain>
    </source>
</reference>
<dbReference type="InterPro" id="IPR026893">
    <property type="entry name" value="Tyr/Ser_Pase_IphP-type"/>
</dbReference>
<keyword evidence="2" id="KW-0378">Hydrolase</keyword>
<gene>
    <name evidence="2" type="ORF">ACFYTF_08870</name>
</gene>
<dbReference type="EC" id="3.1.3.48" evidence="2"/>
<dbReference type="InterPro" id="IPR016130">
    <property type="entry name" value="Tyr_Pase_AS"/>
</dbReference>
<organism evidence="2 3">
    <name type="scientific">Nocardia thailandica</name>
    <dbReference type="NCBI Taxonomy" id="257275"/>
    <lineage>
        <taxon>Bacteria</taxon>
        <taxon>Bacillati</taxon>
        <taxon>Actinomycetota</taxon>
        <taxon>Actinomycetes</taxon>
        <taxon>Mycobacteriales</taxon>
        <taxon>Nocardiaceae</taxon>
        <taxon>Nocardia</taxon>
    </lineage>
</organism>
<dbReference type="Proteomes" id="UP001601444">
    <property type="component" value="Unassembled WGS sequence"/>
</dbReference>
<dbReference type="Gene3D" id="3.90.190.10">
    <property type="entry name" value="Protein tyrosine phosphatase superfamily"/>
    <property type="match status" value="1"/>
</dbReference>
<dbReference type="RefSeq" id="WP_387699661.1">
    <property type="nucleotide sequence ID" value="NZ_JBIAMX010000004.1"/>
</dbReference>
<name>A0ABW6PKZ7_9NOCA</name>
<evidence type="ECO:0000313" key="3">
    <source>
        <dbReference type="Proteomes" id="UP001601444"/>
    </source>
</evidence>
<evidence type="ECO:0000259" key="1">
    <source>
        <dbReference type="PROSITE" id="PS50056"/>
    </source>
</evidence>